<accession>A0A162KP50</accession>
<gene>
    <name evidence="1" type="ORF">WY13_02855</name>
</gene>
<reference evidence="1 2" key="1">
    <citation type="journal article" date="2015" name="Biotechnol. Bioeng.">
        <title>Genome sequence and phenotypic characterization of Caulobacter segnis.</title>
        <authorList>
            <person name="Patel S."/>
            <person name="Fletcher B."/>
            <person name="Scott D.C."/>
            <person name="Ely B."/>
        </authorList>
    </citation>
    <scope>NUCLEOTIDE SEQUENCE [LARGE SCALE GENOMIC DNA]</scope>
    <source>
        <strain evidence="1 2">ERI-2</strain>
    </source>
</reference>
<organism evidence="1 2">
    <name type="scientific">Clostridium ljungdahlii</name>
    <dbReference type="NCBI Taxonomy" id="1538"/>
    <lineage>
        <taxon>Bacteria</taxon>
        <taxon>Bacillati</taxon>
        <taxon>Bacillota</taxon>
        <taxon>Clostridia</taxon>
        <taxon>Eubacteriales</taxon>
        <taxon>Clostridiaceae</taxon>
        <taxon>Clostridium</taxon>
    </lineage>
</organism>
<dbReference type="Proteomes" id="UP000077407">
    <property type="component" value="Unassembled WGS sequence"/>
</dbReference>
<evidence type="ECO:0000313" key="1">
    <source>
        <dbReference type="EMBL" id="OAA84952.1"/>
    </source>
</evidence>
<proteinExistence type="predicted"/>
<evidence type="ECO:0000313" key="2">
    <source>
        <dbReference type="Proteomes" id="UP000077407"/>
    </source>
</evidence>
<protein>
    <submittedName>
        <fullName evidence="1">Uncharacterized protein</fullName>
    </submittedName>
</protein>
<name>A0A162KP50_9CLOT</name>
<comment type="caution">
    <text evidence="1">The sequence shown here is derived from an EMBL/GenBank/DDBJ whole genome shotgun (WGS) entry which is preliminary data.</text>
</comment>
<sequence>MLTSEIIGKRIRDLREKNKIVQNIQKSFLKRKLG</sequence>
<dbReference type="EMBL" id="LITT01000035">
    <property type="protein sequence ID" value="OAA84952.1"/>
    <property type="molecule type" value="Genomic_DNA"/>
</dbReference>
<dbReference type="PATRIC" id="fig|1538.10.peg.2757"/>
<dbReference type="AlphaFoldDB" id="A0A162KP50"/>